<dbReference type="Proteomes" id="UP000886076">
    <property type="component" value="Unassembled WGS sequence"/>
</dbReference>
<sequence>MSPSVLLVSGNEIENLMDLNLVSKAIEDALIKFSKRETLTPERTVMRIKGNWWAVMQSYIPSEGIGVKVVSQIPENFSRGLPTIQAVTLLFNESNGELIGIFDGNILTALRTGAASAISIKYLAPKNTGPIGIIGTGYQAKYQLKFSSLFYKTRELMIFDINKNRENEFKTWAESLGYVVSSTNSIEELVKSSKVVIEATTTKTPIILGEWLDDDKHIISIGAHSLEERALDDEAIKKIGKIVVDSRNATLNEAGDIAEPVKKGILDFEDITEIGEIAAGKKKGREGNEITLFKSVGLAVEDVAVALLAYNIAKSKGLGKEIIF</sequence>
<protein>
    <submittedName>
        <fullName evidence="1">Ornithine cyclodeaminase family protein</fullName>
    </submittedName>
</protein>
<accession>A0A7C2VH98</accession>
<dbReference type="EMBL" id="DSFH01000003">
    <property type="protein sequence ID" value="HEW63465.1"/>
    <property type="molecule type" value="Genomic_DNA"/>
</dbReference>
<dbReference type="InterPro" id="IPR003462">
    <property type="entry name" value="ODC_Mu_crystall"/>
</dbReference>
<dbReference type="SUPFAM" id="SSF51735">
    <property type="entry name" value="NAD(P)-binding Rossmann-fold domains"/>
    <property type="match status" value="1"/>
</dbReference>
<dbReference type="AlphaFoldDB" id="A0A7C2VH98"/>
<dbReference type="PIRSF" id="PIRSF001439">
    <property type="entry name" value="CryM"/>
    <property type="match status" value="1"/>
</dbReference>
<proteinExistence type="predicted"/>
<organism evidence="1">
    <name type="scientific">Fervidicoccus fontis</name>
    <dbReference type="NCBI Taxonomy" id="683846"/>
    <lineage>
        <taxon>Archaea</taxon>
        <taxon>Thermoproteota</taxon>
        <taxon>Thermoprotei</taxon>
        <taxon>Fervidicoccales</taxon>
        <taxon>Fervidicoccaceae</taxon>
        <taxon>Fervidicoccus</taxon>
    </lineage>
</organism>
<dbReference type="GO" id="GO:0005737">
    <property type="term" value="C:cytoplasm"/>
    <property type="evidence" value="ECO:0007669"/>
    <property type="project" value="TreeGrafter"/>
</dbReference>
<dbReference type="InterPro" id="IPR023401">
    <property type="entry name" value="ODC_N"/>
</dbReference>
<dbReference type="InterPro" id="IPR036291">
    <property type="entry name" value="NAD(P)-bd_dom_sf"/>
</dbReference>
<dbReference type="PANTHER" id="PTHR13812">
    <property type="entry name" value="KETIMINE REDUCTASE MU-CRYSTALLIN"/>
    <property type="match status" value="1"/>
</dbReference>
<evidence type="ECO:0000313" key="1">
    <source>
        <dbReference type="EMBL" id="HEW63465.1"/>
    </source>
</evidence>
<dbReference type="Pfam" id="PF02423">
    <property type="entry name" value="OCD_Mu_crystall"/>
    <property type="match status" value="1"/>
</dbReference>
<dbReference type="RefSeq" id="WP_272984721.1">
    <property type="nucleotide sequence ID" value="NZ_DSFH01000003.1"/>
</dbReference>
<name>A0A7C2VH98_9CREN</name>
<dbReference type="Gene3D" id="3.40.50.720">
    <property type="entry name" value="NAD(P)-binding Rossmann-like Domain"/>
    <property type="match status" value="1"/>
</dbReference>
<dbReference type="PANTHER" id="PTHR13812:SF19">
    <property type="entry name" value="KETIMINE REDUCTASE MU-CRYSTALLIN"/>
    <property type="match status" value="1"/>
</dbReference>
<dbReference type="Gene3D" id="3.30.1780.10">
    <property type="entry name" value="ornithine cyclodeaminase, domain 1"/>
    <property type="match status" value="1"/>
</dbReference>
<gene>
    <name evidence="1" type="ORF">ENO39_00160</name>
</gene>
<comment type="caution">
    <text evidence="1">The sequence shown here is derived from an EMBL/GenBank/DDBJ whole genome shotgun (WGS) entry which is preliminary data.</text>
</comment>
<reference evidence="1" key="1">
    <citation type="journal article" date="2020" name="mSystems">
        <title>Genome- and Community-Level Interaction Insights into Carbon Utilization and Element Cycling Functions of Hydrothermarchaeota in Hydrothermal Sediment.</title>
        <authorList>
            <person name="Zhou Z."/>
            <person name="Liu Y."/>
            <person name="Xu W."/>
            <person name="Pan J."/>
            <person name="Luo Z.H."/>
            <person name="Li M."/>
        </authorList>
    </citation>
    <scope>NUCLEOTIDE SEQUENCE [LARGE SCALE GENOMIC DNA]</scope>
    <source>
        <strain evidence="1">SpSt-1261</strain>
    </source>
</reference>